<keyword evidence="5 13" id="KW-0963">Cytoplasm</keyword>
<dbReference type="PROSITE" id="PS51163">
    <property type="entry name" value="YRDC"/>
    <property type="match status" value="1"/>
</dbReference>
<name>A0A1L6MY81_9BACT</name>
<dbReference type="Pfam" id="PF01300">
    <property type="entry name" value="Sua5_yciO_yrdC"/>
    <property type="match status" value="1"/>
</dbReference>
<dbReference type="GO" id="GO:0061710">
    <property type="term" value="F:L-threonylcarbamoyladenylate synthase"/>
    <property type="evidence" value="ECO:0007669"/>
    <property type="project" value="UniProtKB-EC"/>
</dbReference>
<dbReference type="KEGG" id="pabo:BCY86_07300"/>
<proteinExistence type="inferred from homology"/>
<feature type="binding site" evidence="14">
    <location>
        <position position="143"/>
    </location>
    <ligand>
        <name>ATP</name>
        <dbReference type="ChEBI" id="CHEBI:30616"/>
    </ligand>
</feature>
<feature type="binding site" evidence="14">
    <location>
        <position position="141"/>
    </location>
    <ligand>
        <name>L-threonine</name>
        <dbReference type="ChEBI" id="CHEBI:57926"/>
    </ligand>
</feature>
<dbReference type="STRING" id="1882918.BCY86_07300"/>
<dbReference type="InterPro" id="IPR050156">
    <property type="entry name" value="TC-AMP_synthase_SUA5"/>
</dbReference>
<feature type="binding site" evidence="14">
    <location>
        <position position="121"/>
    </location>
    <ligand>
        <name>L-threonine</name>
        <dbReference type="ChEBI" id="CHEBI:57926"/>
    </ligand>
</feature>
<dbReference type="Pfam" id="PF03481">
    <property type="entry name" value="Sua5_C"/>
    <property type="match status" value="1"/>
</dbReference>
<evidence type="ECO:0000256" key="12">
    <source>
        <dbReference type="ARBA" id="ARBA00048366"/>
    </source>
</evidence>
<dbReference type="GO" id="GO:0008033">
    <property type="term" value="P:tRNA processing"/>
    <property type="evidence" value="ECO:0007669"/>
    <property type="project" value="UniProtKB-KW"/>
</dbReference>
<keyword evidence="6 13" id="KW-0808">Transferase</keyword>
<evidence type="ECO:0000256" key="1">
    <source>
        <dbReference type="ARBA" id="ARBA00004496"/>
    </source>
</evidence>
<dbReference type="Gene3D" id="3.40.50.11030">
    <property type="entry name" value="Threonylcarbamoyl-AMP synthase, C-terminal domain"/>
    <property type="match status" value="1"/>
</dbReference>
<evidence type="ECO:0000256" key="3">
    <source>
        <dbReference type="ARBA" id="ARBA00012584"/>
    </source>
</evidence>
<dbReference type="InterPro" id="IPR038385">
    <property type="entry name" value="Sua5/YwlC_C"/>
</dbReference>
<keyword evidence="9 13" id="KW-0547">Nucleotide-binding</keyword>
<evidence type="ECO:0000259" key="15">
    <source>
        <dbReference type="PROSITE" id="PS51163"/>
    </source>
</evidence>
<feature type="binding site" evidence="14">
    <location>
        <position position="195"/>
    </location>
    <ligand>
        <name>ATP</name>
        <dbReference type="ChEBI" id="CHEBI:30616"/>
    </ligand>
</feature>
<dbReference type="InterPro" id="IPR017945">
    <property type="entry name" value="DHBP_synth_RibB-like_a/b_dom"/>
</dbReference>
<evidence type="ECO:0000313" key="16">
    <source>
        <dbReference type="EMBL" id="APS00504.1"/>
    </source>
</evidence>
<gene>
    <name evidence="16" type="ORF">BCY86_07300</name>
</gene>
<evidence type="ECO:0000256" key="13">
    <source>
        <dbReference type="PIRNR" id="PIRNR004930"/>
    </source>
</evidence>
<dbReference type="Proteomes" id="UP000185544">
    <property type="component" value="Chromosome"/>
</dbReference>
<dbReference type="PANTHER" id="PTHR17490">
    <property type="entry name" value="SUA5"/>
    <property type="match status" value="1"/>
</dbReference>
<feature type="domain" description="YrdC-like" evidence="15">
    <location>
        <begin position="13"/>
        <end position="199"/>
    </location>
</feature>
<keyword evidence="7 13" id="KW-0819">tRNA processing</keyword>
<dbReference type="InterPro" id="IPR005145">
    <property type="entry name" value="Sua5_C"/>
</dbReference>
<feature type="binding site" evidence="14">
    <location>
        <position position="58"/>
    </location>
    <ligand>
        <name>ATP</name>
        <dbReference type="ChEBI" id="CHEBI:30616"/>
    </ligand>
</feature>
<dbReference type="GO" id="GO:0005737">
    <property type="term" value="C:cytoplasm"/>
    <property type="evidence" value="ECO:0007669"/>
    <property type="project" value="UniProtKB-SubCell"/>
</dbReference>
<accession>A0A1L6MY81</accession>
<feature type="binding site" evidence="14">
    <location>
        <position position="151"/>
    </location>
    <ligand>
        <name>ATP</name>
        <dbReference type="ChEBI" id="CHEBI:30616"/>
    </ligand>
</feature>
<organism evidence="16 17">
    <name type="scientific">Pajaroellobacter abortibovis</name>
    <dbReference type="NCBI Taxonomy" id="1882918"/>
    <lineage>
        <taxon>Bacteria</taxon>
        <taxon>Pseudomonadati</taxon>
        <taxon>Myxococcota</taxon>
        <taxon>Polyangia</taxon>
        <taxon>Polyangiales</taxon>
        <taxon>Polyangiaceae</taxon>
    </lineage>
</organism>
<keyword evidence="10 13" id="KW-0067">ATP-binding</keyword>
<evidence type="ECO:0000256" key="8">
    <source>
        <dbReference type="ARBA" id="ARBA00022695"/>
    </source>
</evidence>
<keyword evidence="17" id="KW-1185">Reference proteome</keyword>
<comment type="function">
    <text evidence="13">Required for the formation of a threonylcarbamoyl group on adenosine at position 37 (t(6)A37) in tRNAs that read codons beginning with adenine.</text>
</comment>
<dbReference type="PANTHER" id="PTHR17490:SF16">
    <property type="entry name" value="THREONYLCARBAMOYL-AMP SYNTHASE"/>
    <property type="match status" value="1"/>
</dbReference>
<dbReference type="InterPro" id="IPR006070">
    <property type="entry name" value="Sua5-like_dom"/>
</dbReference>
<dbReference type="NCBIfam" id="TIGR00057">
    <property type="entry name" value="L-threonylcarbamoyladenylate synthase"/>
    <property type="match status" value="1"/>
</dbReference>
<evidence type="ECO:0000313" key="17">
    <source>
        <dbReference type="Proteomes" id="UP000185544"/>
    </source>
</evidence>
<dbReference type="SUPFAM" id="SSF55821">
    <property type="entry name" value="YrdC/RibB"/>
    <property type="match status" value="1"/>
</dbReference>
<evidence type="ECO:0000256" key="11">
    <source>
        <dbReference type="ARBA" id="ARBA00029774"/>
    </source>
</evidence>
<evidence type="ECO:0000256" key="14">
    <source>
        <dbReference type="PIRSR" id="PIRSR004930-1"/>
    </source>
</evidence>
<comment type="subcellular location">
    <subcellularLocation>
        <location evidence="1 13">Cytoplasm</location>
    </subcellularLocation>
</comment>
<sequence length="332" mass="36615">MRILPIDAVKPDLRIIREAASVMSRNGIVAFPTETVYGLGAGIFHEDALRRIFEVKRRPLHHPLIVHVASIQQAHALAHGWPEVAERLAAAFWPGPLTLVVNRASHVPAVIAAGGESIAIRFPTHLISRALIEMLGEPIAAPSANLYQSISPTEASHVLSSLGNQVDLILDGGRCMLGIESTVLDVRTDSLRVLRLGAIDTALLKTKGFFCTVFHPEKRDITASPGLGNRHYSPKACCYPIKGRDSLKEFLYSRESKGMSSGVILLGRPESLKQKIFMEVLPADPFGYAQHFYAALHRLDQRGVDTILLEEPPREEQWWAIHDRIQRASVAS</sequence>
<dbReference type="PIRSF" id="PIRSF004930">
    <property type="entry name" value="Tln_factor_SUA5"/>
    <property type="match status" value="1"/>
</dbReference>
<dbReference type="RefSeq" id="WP_075277173.1">
    <property type="nucleotide sequence ID" value="NZ_CP016908.1"/>
</dbReference>
<evidence type="ECO:0000256" key="5">
    <source>
        <dbReference type="ARBA" id="ARBA00022490"/>
    </source>
</evidence>
<dbReference type="GO" id="GO:0003725">
    <property type="term" value="F:double-stranded RNA binding"/>
    <property type="evidence" value="ECO:0007669"/>
    <property type="project" value="UniProtKB-UniRule"/>
</dbReference>
<feature type="binding site" evidence="14">
    <location>
        <position position="232"/>
    </location>
    <ligand>
        <name>ATP</name>
        <dbReference type="ChEBI" id="CHEBI:30616"/>
    </ligand>
</feature>
<evidence type="ECO:0000256" key="9">
    <source>
        <dbReference type="ARBA" id="ARBA00022741"/>
    </source>
</evidence>
<dbReference type="AlphaFoldDB" id="A0A1L6MY81"/>
<feature type="binding site" evidence="14">
    <location>
        <position position="35"/>
    </location>
    <ligand>
        <name>L-threonine</name>
        <dbReference type="ChEBI" id="CHEBI:57926"/>
    </ligand>
</feature>
<reference evidence="16 17" key="1">
    <citation type="submission" date="2016-08" db="EMBL/GenBank/DDBJ databases">
        <title>Identification and validation of antigenic proteins from Pajaroellobacter abortibovis using de-novo genome sequence assembly and reverse vaccinology.</title>
        <authorList>
            <person name="Welly B.T."/>
            <person name="Miller M.R."/>
            <person name="Stott J.L."/>
            <person name="Blanchard M.T."/>
            <person name="Islas-Trejo A.D."/>
            <person name="O'Rourke S.M."/>
            <person name="Young A.E."/>
            <person name="Medrano J.F."/>
            <person name="Van Eenennaam A.L."/>
        </authorList>
    </citation>
    <scope>NUCLEOTIDE SEQUENCE [LARGE SCALE GENOMIC DNA]</scope>
    <source>
        <strain evidence="16 17">BTF92-0548A/99-0131</strain>
    </source>
</reference>
<evidence type="ECO:0000256" key="4">
    <source>
        <dbReference type="ARBA" id="ARBA00015492"/>
    </source>
</evidence>
<dbReference type="OrthoDB" id="9814580at2"/>
<dbReference type="EC" id="2.7.7.87" evidence="3 13"/>
<dbReference type="Gene3D" id="3.90.870.10">
    <property type="entry name" value="DHBP synthase"/>
    <property type="match status" value="1"/>
</dbReference>
<feature type="binding site" evidence="14">
    <location>
        <position position="67"/>
    </location>
    <ligand>
        <name>L-threonine</name>
        <dbReference type="ChEBI" id="CHEBI:57926"/>
    </ligand>
</feature>
<protein>
    <recommendedName>
        <fullName evidence="4 13">Threonylcarbamoyl-AMP synthase</fullName>
        <shortName evidence="13">TC-AMP synthase</shortName>
        <ecNumber evidence="3 13">2.7.7.87</ecNumber>
    </recommendedName>
    <alternativeName>
        <fullName evidence="11 13">L-threonylcarbamoyladenylate synthase</fullName>
    </alternativeName>
</protein>
<dbReference type="GO" id="GO:0005524">
    <property type="term" value="F:ATP binding"/>
    <property type="evidence" value="ECO:0007669"/>
    <property type="project" value="UniProtKB-UniRule"/>
</dbReference>
<dbReference type="GO" id="GO:0000049">
    <property type="term" value="F:tRNA binding"/>
    <property type="evidence" value="ECO:0007669"/>
    <property type="project" value="TreeGrafter"/>
</dbReference>
<keyword evidence="8 13" id="KW-0548">Nucleotidyltransferase</keyword>
<evidence type="ECO:0000256" key="7">
    <source>
        <dbReference type="ARBA" id="ARBA00022694"/>
    </source>
</evidence>
<comment type="similarity">
    <text evidence="2 13">Belongs to the SUA5 family.</text>
</comment>
<comment type="catalytic activity">
    <reaction evidence="12 13">
        <text>L-threonine + hydrogencarbonate + ATP = L-threonylcarbamoyladenylate + diphosphate + H2O</text>
        <dbReference type="Rhea" id="RHEA:36407"/>
        <dbReference type="ChEBI" id="CHEBI:15377"/>
        <dbReference type="ChEBI" id="CHEBI:17544"/>
        <dbReference type="ChEBI" id="CHEBI:30616"/>
        <dbReference type="ChEBI" id="CHEBI:33019"/>
        <dbReference type="ChEBI" id="CHEBI:57926"/>
        <dbReference type="ChEBI" id="CHEBI:73682"/>
        <dbReference type="EC" id="2.7.7.87"/>
    </reaction>
</comment>
<feature type="binding site" evidence="14">
    <location>
        <position position="181"/>
    </location>
    <ligand>
        <name>L-threonine</name>
        <dbReference type="ChEBI" id="CHEBI:57926"/>
    </ligand>
</feature>
<dbReference type="InterPro" id="IPR010923">
    <property type="entry name" value="T(6)A37_SUA5"/>
</dbReference>
<evidence type="ECO:0000256" key="6">
    <source>
        <dbReference type="ARBA" id="ARBA00022679"/>
    </source>
</evidence>
<dbReference type="EMBL" id="CP016908">
    <property type="protein sequence ID" value="APS00504.1"/>
    <property type="molecule type" value="Genomic_DNA"/>
</dbReference>
<evidence type="ECO:0000256" key="2">
    <source>
        <dbReference type="ARBA" id="ARBA00007663"/>
    </source>
</evidence>
<evidence type="ECO:0000256" key="10">
    <source>
        <dbReference type="ARBA" id="ARBA00022840"/>
    </source>
</evidence>
<dbReference type="GO" id="GO:0006450">
    <property type="term" value="P:regulation of translational fidelity"/>
    <property type="evidence" value="ECO:0007669"/>
    <property type="project" value="TreeGrafter"/>
</dbReference>